<reference evidence="1 2" key="1">
    <citation type="submission" date="2016-03" db="EMBL/GenBank/DDBJ databases">
        <title>Trachymyrmex septentrionalis WGS genome.</title>
        <authorList>
            <person name="Nygaard S."/>
            <person name="Hu H."/>
            <person name="Boomsma J."/>
            <person name="Zhang G."/>
        </authorList>
    </citation>
    <scope>NUCLEOTIDE SEQUENCE [LARGE SCALE GENOMIC DNA]</scope>
    <source>
        <strain evidence="1">Tsep2-gDNA-1</strain>
        <tissue evidence="1">Whole body</tissue>
    </source>
</reference>
<evidence type="ECO:0000313" key="1">
    <source>
        <dbReference type="EMBL" id="KYN38328.1"/>
    </source>
</evidence>
<accession>A0A195FD50</accession>
<name>A0A195FD50_9HYME</name>
<keyword evidence="2" id="KW-1185">Reference proteome</keyword>
<gene>
    <name evidence="1" type="ORF">ALC56_07368</name>
</gene>
<proteinExistence type="predicted"/>
<dbReference type="AlphaFoldDB" id="A0A195FD50"/>
<dbReference type="Proteomes" id="UP000078541">
    <property type="component" value="Unassembled WGS sequence"/>
</dbReference>
<dbReference type="EMBL" id="KQ981673">
    <property type="protein sequence ID" value="KYN38328.1"/>
    <property type="molecule type" value="Genomic_DNA"/>
</dbReference>
<evidence type="ECO:0000313" key="2">
    <source>
        <dbReference type="Proteomes" id="UP000078541"/>
    </source>
</evidence>
<feature type="non-terminal residue" evidence="1">
    <location>
        <position position="1"/>
    </location>
</feature>
<protein>
    <submittedName>
        <fullName evidence="1">Uncharacterized protein</fullName>
    </submittedName>
</protein>
<sequence length="97" mass="11055">NNIPVMKITDCHNFFKFHLHYKEILQGVDKYHLSDQLHLSQGILKKYPFVRLSVSVKKTLEIHTAVGPRDPQCDGRLSGIKSLKHFFYGDTSAGSGR</sequence>
<organism evidence="1 2">
    <name type="scientific">Trachymyrmex septentrionalis</name>
    <dbReference type="NCBI Taxonomy" id="34720"/>
    <lineage>
        <taxon>Eukaryota</taxon>
        <taxon>Metazoa</taxon>
        <taxon>Ecdysozoa</taxon>
        <taxon>Arthropoda</taxon>
        <taxon>Hexapoda</taxon>
        <taxon>Insecta</taxon>
        <taxon>Pterygota</taxon>
        <taxon>Neoptera</taxon>
        <taxon>Endopterygota</taxon>
        <taxon>Hymenoptera</taxon>
        <taxon>Apocrita</taxon>
        <taxon>Aculeata</taxon>
        <taxon>Formicoidea</taxon>
        <taxon>Formicidae</taxon>
        <taxon>Myrmicinae</taxon>
        <taxon>Trachymyrmex</taxon>
    </lineage>
</organism>